<protein>
    <submittedName>
        <fullName evidence="1">Uncharacterized protein</fullName>
    </submittedName>
</protein>
<dbReference type="SUPFAM" id="SSF102405">
    <property type="entry name" value="MCP/YpsA-like"/>
    <property type="match status" value="1"/>
</dbReference>
<dbReference type="OrthoDB" id="1186964at2759"/>
<sequence>MSPYRLVYGKPCHLPMELEHKAYWAIKMFNANIDDTCKLRKLQIYELEELRSDAYENSKIQKSRTKAFHDKSILRKTFDVGQRCARLRMLMDKRMPEDIRRIIEVKVQLAGEFPLPMPEMIGLEIQVSTMYERISKMLEKSDAFITLPGGYGQILVSASMADELIYKLQRFVHAPDPVMAQLDWTERDSKKCRFDLTLSL</sequence>
<reference evidence="1" key="1">
    <citation type="submission" date="2020-03" db="EMBL/GenBank/DDBJ databases">
        <title>A high-quality chromosome-level genome assembly of a woody plant with both climbing and erect habits, Rhamnella rubrinervis.</title>
        <authorList>
            <person name="Lu Z."/>
            <person name="Yang Y."/>
            <person name="Zhu X."/>
            <person name="Sun Y."/>
        </authorList>
    </citation>
    <scope>NUCLEOTIDE SEQUENCE</scope>
    <source>
        <strain evidence="1">BYM</strain>
        <tissue evidence="1">Leaf</tissue>
    </source>
</reference>
<comment type="caution">
    <text evidence="1">The sequence shown here is derived from an EMBL/GenBank/DDBJ whole genome shotgun (WGS) entry which is preliminary data.</text>
</comment>
<name>A0A8K0H8Z0_9ROSA</name>
<organism evidence="1 2">
    <name type="scientific">Rhamnella rubrinervis</name>
    <dbReference type="NCBI Taxonomy" id="2594499"/>
    <lineage>
        <taxon>Eukaryota</taxon>
        <taxon>Viridiplantae</taxon>
        <taxon>Streptophyta</taxon>
        <taxon>Embryophyta</taxon>
        <taxon>Tracheophyta</taxon>
        <taxon>Spermatophyta</taxon>
        <taxon>Magnoliopsida</taxon>
        <taxon>eudicotyledons</taxon>
        <taxon>Gunneridae</taxon>
        <taxon>Pentapetalae</taxon>
        <taxon>rosids</taxon>
        <taxon>fabids</taxon>
        <taxon>Rosales</taxon>
        <taxon>Rhamnaceae</taxon>
        <taxon>rhamnoid group</taxon>
        <taxon>Rhamneae</taxon>
        <taxon>Rhamnella</taxon>
    </lineage>
</organism>
<keyword evidence="2" id="KW-1185">Reference proteome</keyword>
<proteinExistence type="predicted"/>
<accession>A0A8K0H8Z0</accession>
<dbReference type="Gene3D" id="3.40.50.450">
    <property type="match status" value="1"/>
</dbReference>
<dbReference type="Pfam" id="PF03641">
    <property type="entry name" value="Lysine_decarbox"/>
    <property type="match status" value="1"/>
</dbReference>
<dbReference type="InterPro" id="IPR031100">
    <property type="entry name" value="LOG_fam"/>
</dbReference>
<dbReference type="EMBL" id="VOIH02000004">
    <property type="protein sequence ID" value="KAF3448142.1"/>
    <property type="molecule type" value="Genomic_DNA"/>
</dbReference>
<gene>
    <name evidence="1" type="ORF">FNV43_RR08853</name>
</gene>
<evidence type="ECO:0000313" key="2">
    <source>
        <dbReference type="Proteomes" id="UP000796880"/>
    </source>
</evidence>
<evidence type="ECO:0000313" key="1">
    <source>
        <dbReference type="EMBL" id="KAF3448142.1"/>
    </source>
</evidence>
<dbReference type="AlphaFoldDB" id="A0A8K0H8Z0"/>
<dbReference type="Proteomes" id="UP000796880">
    <property type="component" value="Unassembled WGS sequence"/>
</dbReference>